<evidence type="ECO:0000256" key="3">
    <source>
        <dbReference type="ARBA" id="ARBA00022801"/>
    </source>
</evidence>
<dbReference type="PANTHER" id="PTHR16222">
    <property type="entry name" value="ADP-RIBOSYLGLYCOHYDROLASE"/>
    <property type="match status" value="1"/>
</dbReference>
<dbReference type="AlphaFoldDB" id="L8GP97"/>
<dbReference type="EC" id="3.2.1.143" evidence="2"/>
<accession>L8GP97</accession>
<dbReference type="GO" id="GO:0004649">
    <property type="term" value="F:poly(ADP-ribose) glycohydrolase activity"/>
    <property type="evidence" value="ECO:0007669"/>
    <property type="project" value="UniProtKB-EC"/>
</dbReference>
<evidence type="ECO:0000256" key="9">
    <source>
        <dbReference type="ARBA" id="ARBA00043187"/>
    </source>
</evidence>
<comment type="cofactor">
    <cofactor evidence="12">
        <name>Mg(2+)</name>
        <dbReference type="ChEBI" id="CHEBI:18420"/>
    </cofactor>
    <text evidence="12">Binds 2 magnesium ions per subunit.</text>
</comment>
<feature type="binding site" evidence="12">
    <location>
        <position position="311"/>
    </location>
    <ligand>
        <name>Mg(2+)</name>
        <dbReference type="ChEBI" id="CHEBI:18420"/>
        <label>1</label>
    </ligand>
</feature>
<gene>
    <name evidence="13" type="ORF">ACA1_365090</name>
</gene>
<evidence type="ECO:0000313" key="13">
    <source>
        <dbReference type="EMBL" id="ELR13961.1"/>
    </source>
</evidence>
<dbReference type="SUPFAM" id="SSF101478">
    <property type="entry name" value="ADP-ribosylglycohydrolase"/>
    <property type="match status" value="1"/>
</dbReference>
<evidence type="ECO:0000256" key="11">
    <source>
        <dbReference type="ARBA" id="ARBA00049015"/>
    </source>
</evidence>
<dbReference type="VEuPathDB" id="AmoebaDB:ACA1_365090"/>
<sequence length="374" mass="40780">MAPSPLSNPAFSEACPPDARLAHVRWGDMLLGVAIGDSVGAGLEFKSREWIEEHVDFTDYVSTGDGMWAEGFKEGVYTDDTEMTIGLVKALIDAGGDPSKVNEDVLVKYWTAEYHDGKQRLGHGRLGHGSIAGYYEGKHSINEIREWQARREYPGNAPVMRAVPLGFLPPELMTKVCEVNADATHPHPKGRAASILTARAVRYVVLDLSERRKASSKPALLASDSMIETKDYLEMVDQLPDHKLPEASSLDVLEALCGPQPLKNPFDGSDCLGLNSDAMRTAGCVLYLLKWYTDPLEGLKAAVKMGGFVDSLAAVVLGTLGARYGLEGLNPNFVRKVECREELQTLGQAYGEFIARLCARPWSVTALRTGSKSP</sequence>
<evidence type="ECO:0000256" key="6">
    <source>
        <dbReference type="ARBA" id="ARBA00042471"/>
    </source>
</evidence>
<evidence type="ECO:0000256" key="4">
    <source>
        <dbReference type="ARBA" id="ARBA00041057"/>
    </source>
</evidence>
<feature type="binding site" evidence="12">
    <location>
        <position position="80"/>
    </location>
    <ligand>
        <name>Mg(2+)</name>
        <dbReference type="ChEBI" id="CHEBI:18420"/>
        <label>1</label>
    </ligand>
</feature>
<evidence type="ECO:0000256" key="2">
    <source>
        <dbReference type="ARBA" id="ARBA00012255"/>
    </source>
</evidence>
<dbReference type="GO" id="GO:0046872">
    <property type="term" value="F:metal ion binding"/>
    <property type="evidence" value="ECO:0007669"/>
    <property type="project" value="UniProtKB-KW"/>
</dbReference>
<keyword evidence="14" id="KW-1185">Reference proteome</keyword>
<keyword evidence="3 13" id="KW-0378">Hydrolase</keyword>
<organism evidence="13 14">
    <name type="scientific">Acanthamoeba castellanii (strain ATCC 30010 / Neff)</name>
    <dbReference type="NCBI Taxonomy" id="1257118"/>
    <lineage>
        <taxon>Eukaryota</taxon>
        <taxon>Amoebozoa</taxon>
        <taxon>Discosea</taxon>
        <taxon>Longamoebia</taxon>
        <taxon>Centramoebida</taxon>
        <taxon>Acanthamoebidae</taxon>
        <taxon>Acanthamoeba</taxon>
    </lineage>
</organism>
<dbReference type="Gene3D" id="1.10.4080.10">
    <property type="entry name" value="ADP-ribosylation/Crystallin J1"/>
    <property type="match status" value="1"/>
</dbReference>
<comment type="similarity">
    <text evidence="1">Belongs to the ADP-ribosylglycohydrolase family.</text>
</comment>
<dbReference type="InterPro" id="IPR050792">
    <property type="entry name" value="ADP-ribosylglycohydrolase"/>
</dbReference>
<keyword evidence="12" id="KW-0479">Metal-binding</keyword>
<evidence type="ECO:0000256" key="7">
    <source>
        <dbReference type="ARBA" id="ARBA00042722"/>
    </source>
</evidence>
<feature type="binding site" evidence="12">
    <location>
        <position position="79"/>
    </location>
    <ligand>
        <name>Mg(2+)</name>
        <dbReference type="ChEBI" id="CHEBI:18420"/>
        <label>1</label>
    </ligand>
</feature>
<dbReference type="RefSeq" id="XP_004335974.1">
    <property type="nucleotide sequence ID" value="XM_004335926.1"/>
</dbReference>
<evidence type="ECO:0000256" key="5">
    <source>
        <dbReference type="ARBA" id="ARBA00042398"/>
    </source>
</evidence>
<dbReference type="Pfam" id="PF03747">
    <property type="entry name" value="ADP_ribosyl_GH"/>
    <property type="match status" value="1"/>
</dbReference>
<name>L8GP97_ACACF</name>
<comment type="catalytic activity">
    <reaction evidence="11">
        <text>alpha-NAD(+) + H2O = ADP-D-ribose + nicotinamide + H(+)</text>
        <dbReference type="Rhea" id="RHEA:68792"/>
        <dbReference type="ChEBI" id="CHEBI:15377"/>
        <dbReference type="ChEBI" id="CHEBI:15378"/>
        <dbReference type="ChEBI" id="CHEBI:17154"/>
        <dbReference type="ChEBI" id="CHEBI:57967"/>
        <dbReference type="ChEBI" id="CHEBI:77017"/>
    </reaction>
</comment>
<dbReference type="InterPro" id="IPR036705">
    <property type="entry name" value="Ribosyl_crysJ1_sf"/>
</dbReference>
<evidence type="ECO:0000256" key="12">
    <source>
        <dbReference type="PIRSR" id="PIRSR605502-1"/>
    </source>
</evidence>
<evidence type="ECO:0000313" key="14">
    <source>
        <dbReference type="Proteomes" id="UP000011083"/>
    </source>
</evidence>
<dbReference type="GeneID" id="14914596"/>
<evidence type="ECO:0000256" key="10">
    <source>
        <dbReference type="ARBA" id="ARBA00043193"/>
    </source>
</evidence>
<keyword evidence="12" id="KW-0460">Magnesium</keyword>
<reference evidence="13 14" key="1">
    <citation type="journal article" date="2013" name="Genome Biol.">
        <title>Genome of Acanthamoeba castellanii highlights extensive lateral gene transfer and early evolution of tyrosine kinase signaling.</title>
        <authorList>
            <person name="Clarke M."/>
            <person name="Lohan A.J."/>
            <person name="Liu B."/>
            <person name="Lagkouvardos I."/>
            <person name="Roy S."/>
            <person name="Zafar N."/>
            <person name="Bertelli C."/>
            <person name="Schilde C."/>
            <person name="Kianianmomeni A."/>
            <person name="Burglin T.R."/>
            <person name="Frech C."/>
            <person name="Turcotte B."/>
            <person name="Kopec K.O."/>
            <person name="Synnott J.M."/>
            <person name="Choo C."/>
            <person name="Paponov I."/>
            <person name="Finkler A."/>
            <person name="Soon Heng Tan C."/>
            <person name="Hutchins A.P."/>
            <person name="Weinmeier T."/>
            <person name="Rattei T."/>
            <person name="Chu J.S."/>
            <person name="Gimenez G."/>
            <person name="Irimia M."/>
            <person name="Rigden D.J."/>
            <person name="Fitzpatrick D.A."/>
            <person name="Lorenzo-Morales J."/>
            <person name="Bateman A."/>
            <person name="Chiu C.H."/>
            <person name="Tang P."/>
            <person name="Hegemann P."/>
            <person name="Fromm H."/>
            <person name="Raoult D."/>
            <person name="Greub G."/>
            <person name="Miranda-Saavedra D."/>
            <person name="Chen N."/>
            <person name="Nash P."/>
            <person name="Ginger M.L."/>
            <person name="Horn M."/>
            <person name="Schaap P."/>
            <person name="Caler L."/>
            <person name="Loftus B."/>
        </authorList>
    </citation>
    <scope>NUCLEOTIDE SEQUENCE [LARGE SCALE GENOMIC DNA]</scope>
    <source>
        <strain evidence="13 14">Neff</strain>
    </source>
</reference>
<dbReference type="PANTHER" id="PTHR16222:SF24">
    <property type="entry name" value="ADP-RIBOSYLHYDROLASE ARH3"/>
    <property type="match status" value="1"/>
</dbReference>
<feature type="binding site" evidence="12">
    <location>
        <position position="310"/>
    </location>
    <ligand>
        <name>Mg(2+)</name>
        <dbReference type="ChEBI" id="CHEBI:18420"/>
        <label>1</label>
    </ligand>
</feature>
<dbReference type="EMBL" id="KB008073">
    <property type="protein sequence ID" value="ELR13961.1"/>
    <property type="molecule type" value="Genomic_DNA"/>
</dbReference>
<proteinExistence type="inferred from homology"/>
<dbReference type="InterPro" id="IPR005502">
    <property type="entry name" value="Ribosyl_crysJ1"/>
</dbReference>
<evidence type="ECO:0000256" key="1">
    <source>
        <dbReference type="ARBA" id="ARBA00010702"/>
    </source>
</evidence>
<dbReference type="Proteomes" id="UP000011083">
    <property type="component" value="Unassembled WGS sequence"/>
</dbReference>
<dbReference type="OrthoDB" id="417550at2759"/>
<dbReference type="KEGG" id="acan:ACA1_365090"/>
<protein>
    <recommendedName>
        <fullName evidence="4">ADP-ribosylhydrolase ARH3</fullName>
        <ecNumber evidence="2">3.2.1.143</ecNumber>
    </recommendedName>
    <alternativeName>
        <fullName evidence="5">ADP-ribose glycohydrolase ARH3</fullName>
    </alternativeName>
    <alternativeName>
        <fullName evidence="6">ADP-ribosylhydrolase 3</fullName>
    </alternativeName>
    <alternativeName>
        <fullName evidence="9">O-acetyl-ADP-ribose deacetylase ARH3</fullName>
    </alternativeName>
    <alternativeName>
        <fullName evidence="10">Poly(ADP-ribose) glycohydrolase ARH3</fullName>
    </alternativeName>
    <alternativeName>
        <fullName evidence="8">[Protein ADP-ribosylarginine] hydrolase-like protein 2</fullName>
    </alternativeName>
    <alternativeName>
        <fullName evidence="7">[Protein ADP-ribosylserine] hydrolase</fullName>
    </alternativeName>
</protein>
<evidence type="ECO:0000256" key="8">
    <source>
        <dbReference type="ARBA" id="ARBA00042850"/>
    </source>
</evidence>
<feature type="binding site" evidence="12">
    <location>
        <position position="78"/>
    </location>
    <ligand>
        <name>Mg(2+)</name>
        <dbReference type="ChEBI" id="CHEBI:18420"/>
        <label>1</label>
    </ligand>
</feature>